<comment type="cofactor">
    <cofactor evidence="9">
        <name>Fe(2+)</name>
        <dbReference type="ChEBI" id="CHEBI:29033"/>
    </cofactor>
    <text evidence="9">Binds 1 Fe(2+) cation per monomer.</text>
</comment>
<dbReference type="RefSeq" id="WP_015442362.1">
    <property type="nucleotide sequence ID" value="NC_020520.1"/>
</dbReference>
<dbReference type="InterPro" id="IPR011051">
    <property type="entry name" value="RmlC_Cupin_sf"/>
</dbReference>
<protein>
    <recommendedName>
        <fullName evidence="9">Acireductone dioxygenase</fullName>
    </recommendedName>
    <alternativeName>
        <fullName evidence="9">1,2-dihydroxy-3-keto-5-methylthiopentene dioxygenase</fullName>
        <shortName evidence="9">DHK-MTPene dioxygenase</shortName>
    </alternativeName>
    <alternativeName>
        <fullName evidence="9">Acireductone dioxygenase (Fe(2+)-requiring)</fullName>
        <shortName evidence="9">ARD'</shortName>
        <shortName evidence="9">Fe-ARD</shortName>
        <ecNumber evidence="9">1.13.11.54</ecNumber>
    </alternativeName>
    <alternativeName>
        <fullName evidence="9">Acireductone dioxygenase (Ni(2+)-requiring)</fullName>
        <shortName evidence="9">ARD</shortName>
        <shortName evidence="9">Ni-ARD</shortName>
        <ecNumber evidence="9">1.13.11.53</ecNumber>
    </alternativeName>
</protein>
<dbReference type="KEGG" id="aym:YM304_28010"/>
<keyword evidence="2 9" id="KW-0533">Nickel</keyword>
<evidence type="ECO:0000313" key="11">
    <source>
        <dbReference type="Proteomes" id="UP000011863"/>
    </source>
</evidence>
<organism evidence="10 11">
    <name type="scientific">Ilumatobacter coccineus (strain NBRC 103263 / KCTC 29153 / YM16-304)</name>
    <dbReference type="NCBI Taxonomy" id="1313172"/>
    <lineage>
        <taxon>Bacteria</taxon>
        <taxon>Bacillati</taxon>
        <taxon>Actinomycetota</taxon>
        <taxon>Acidimicrobiia</taxon>
        <taxon>Acidimicrobiales</taxon>
        <taxon>Ilumatobacteraceae</taxon>
        <taxon>Ilumatobacter</taxon>
    </lineage>
</organism>
<reference evidence="10 11" key="1">
    <citation type="journal article" date="2013" name="Int. J. Syst. Evol. Microbiol.">
        <title>Ilumatobacter nonamiense sp. nov. and Ilumatobacter coccineum sp. nov., isolated from seashore sand.</title>
        <authorList>
            <person name="Matsumoto A."/>
            <person name="Kasai H."/>
            <person name="Matsuo Y."/>
            <person name="Shizuri Y."/>
            <person name="Ichikawa N."/>
            <person name="Fujita N."/>
            <person name="Omura S."/>
            <person name="Takahashi Y."/>
        </authorList>
    </citation>
    <scope>NUCLEOTIDE SEQUENCE [LARGE SCALE GENOMIC DNA]</scope>
    <source>
        <strain evidence="11">NBRC 103263 / KCTC 29153 / YM16-304</strain>
    </source>
</reference>
<feature type="binding site" evidence="9">
    <location>
        <position position="108"/>
    </location>
    <ligand>
        <name>Fe(2+)</name>
        <dbReference type="ChEBI" id="CHEBI:29033"/>
    </ligand>
</feature>
<dbReference type="Gene3D" id="2.60.120.10">
    <property type="entry name" value="Jelly Rolls"/>
    <property type="match status" value="1"/>
</dbReference>
<feature type="binding site" evidence="9">
    <location>
        <position position="104"/>
    </location>
    <ligand>
        <name>Fe(2+)</name>
        <dbReference type="ChEBI" id="CHEBI:29033"/>
    </ligand>
</feature>
<dbReference type="EC" id="1.13.11.54" evidence="9"/>
<evidence type="ECO:0000256" key="9">
    <source>
        <dbReference type="HAMAP-Rule" id="MF_01682"/>
    </source>
</evidence>
<proteinExistence type="inferred from homology"/>
<evidence type="ECO:0000256" key="4">
    <source>
        <dbReference type="ARBA" id="ARBA00022723"/>
    </source>
</evidence>
<evidence type="ECO:0000256" key="5">
    <source>
        <dbReference type="ARBA" id="ARBA00022964"/>
    </source>
</evidence>
<evidence type="ECO:0000313" key="10">
    <source>
        <dbReference type="EMBL" id="BAN03115.1"/>
    </source>
</evidence>
<keyword evidence="8 9" id="KW-0486">Methionine biosynthesis</keyword>
<evidence type="ECO:0000256" key="1">
    <source>
        <dbReference type="ARBA" id="ARBA00000428"/>
    </source>
</evidence>
<dbReference type="GO" id="GO:0019509">
    <property type="term" value="P:L-methionine salvage from methylthioadenosine"/>
    <property type="evidence" value="ECO:0007669"/>
    <property type="project" value="UniProtKB-UniRule"/>
</dbReference>
<feature type="binding site" evidence="9">
    <location>
        <position position="104"/>
    </location>
    <ligand>
        <name>Ni(2+)</name>
        <dbReference type="ChEBI" id="CHEBI:49786"/>
    </ligand>
</feature>
<feature type="binding site" evidence="9">
    <location>
        <position position="151"/>
    </location>
    <ligand>
        <name>Fe(2+)</name>
        <dbReference type="ChEBI" id="CHEBI:29033"/>
    </ligand>
</feature>
<dbReference type="InterPro" id="IPR023956">
    <property type="entry name" value="ARD_bac"/>
</dbReference>
<evidence type="ECO:0000256" key="3">
    <source>
        <dbReference type="ARBA" id="ARBA00022605"/>
    </source>
</evidence>
<comment type="catalytic activity">
    <reaction evidence="9">
        <text>1,2-dihydroxy-5-(methylsulfanyl)pent-1-en-3-one + O2 = 3-(methylsulfanyl)propanoate + CO + formate + 2 H(+)</text>
        <dbReference type="Rhea" id="RHEA:14161"/>
        <dbReference type="ChEBI" id="CHEBI:15378"/>
        <dbReference type="ChEBI" id="CHEBI:15379"/>
        <dbReference type="ChEBI" id="CHEBI:15740"/>
        <dbReference type="ChEBI" id="CHEBI:17245"/>
        <dbReference type="ChEBI" id="CHEBI:49016"/>
        <dbReference type="ChEBI" id="CHEBI:49252"/>
        <dbReference type="EC" id="1.13.11.53"/>
    </reaction>
</comment>
<keyword evidence="3 9" id="KW-0028">Amino-acid biosynthesis</keyword>
<dbReference type="HAMAP" id="MF_01682">
    <property type="entry name" value="Salvage_MtnD"/>
    <property type="match status" value="1"/>
</dbReference>
<feature type="binding site" evidence="9">
    <location>
        <position position="151"/>
    </location>
    <ligand>
        <name>Ni(2+)</name>
        <dbReference type="ChEBI" id="CHEBI:49786"/>
    </ligand>
</feature>
<dbReference type="SUPFAM" id="SSF51182">
    <property type="entry name" value="RmlC-like cupins"/>
    <property type="match status" value="1"/>
</dbReference>
<evidence type="ECO:0000256" key="6">
    <source>
        <dbReference type="ARBA" id="ARBA00023002"/>
    </source>
</evidence>
<comment type="pathway">
    <text evidence="9">Amino-acid biosynthesis; L-methionine biosynthesis via salvage pathway; L-methionine from S-methyl-5-thio-alpha-D-ribose 1-phosphate: step 5/6.</text>
</comment>
<dbReference type="OrthoDB" id="9795636at2"/>
<sequence>MSKLIVMPVDDPSATLLSTSDPAAIAADLGAVGVTFEQWTADATLAHDAGQDAVMSAYADDVARIRDMGFGTVDVVRLHGDPNDAEFMSNAAAARAKFLSEHAHADDEVRFFVEGSGAFYLRLTRPDGIEAVHVALCEQGDFISVPKDTLHWFDMGTAPSFAAIRFFQIEDGWVGEFTGDAIAERFPTFDELVAAAG</sequence>
<keyword evidence="7 9" id="KW-0408">Iron</keyword>
<dbReference type="EMBL" id="AP012057">
    <property type="protein sequence ID" value="BAN03115.1"/>
    <property type="molecule type" value="Genomic_DNA"/>
</dbReference>
<feature type="site" description="May play a role in transmitting local conformational changes" evidence="9">
    <location>
        <position position="107"/>
    </location>
</feature>
<feature type="binding site" evidence="9">
    <location>
        <position position="102"/>
    </location>
    <ligand>
        <name>Fe(2+)</name>
        <dbReference type="ChEBI" id="CHEBI:29033"/>
    </ligand>
</feature>
<dbReference type="GO" id="GO:0010309">
    <property type="term" value="F:acireductone dioxygenase [iron(II)-requiring] activity"/>
    <property type="evidence" value="ECO:0007669"/>
    <property type="project" value="UniProtKB-UniRule"/>
</dbReference>
<dbReference type="EC" id="1.13.11.53" evidence="9"/>
<accession>A0A6C7EDB2</accession>
<feature type="binding site" evidence="9">
    <location>
        <position position="108"/>
    </location>
    <ligand>
        <name>Ni(2+)</name>
        <dbReference type="ChEBI" id="CHEBI:49786"/>
    </ligand>
</feature>
<dbReference type="GO" id="GO:0005506">
    <property type="term" value="F:iron ion binding"/>
    <property type="evidence" value="ECO:0007669"/>
    <property type="project" value="UniProtKB-UniRule"/>
</dbReference>
<comment type="function">
    <text evidence="9">Catalyzes 2 different reactions between oxygene and the acireductone 1,2-dihydroxy-3-keto-5-methylthiopentene (DHK-MTPene) depending upon the metal bound in the active site. Fe-containing acireductone dioxygenase (Fe-ARD) produces formate and 2-keto-4-methylthiobutyrate (KMTB), the alpha-ketoacid precursor of methionine in the methionine recycle pathway. Ni-containing acireductone dioxygenase (Ni-ARD) produces methylthiopropionate, carbon monoxide and formate, and does not lie on the methionine recycle pathway.</text>
</comment>
<dbReference type="PANTHER" id="PTHR23418:SF0">
    <property type="entry name" value="ACIREDUCTONE DIOXYGENASE"/>
    <property type="match status" value="1"/>
</dbReference>
<evidence type="ECO:0000256" key="7">
    <source>
        <dbReference type="ARBA" id="ARBA00023004"/>
    </source>
</evidence>
<dbReference type="GO" id="GO:0010308">
    <property type="term" value="F:acireductone dioxygenase (Ni2+-requiring) activity"/>
    <property type="evidence" value="ECO:0007669"/>
    <property type="project" value="UniProtKB-UniRule"/>
</dbReference>
<comment type="similarity">
    <text evidence="9">Belongs to the acireductone dioxygenase (ARD) family.</text>
</comment>
<keyword evidence="6 9" id="KW-0560">Oxidoreductase</keyword>
<keyword evidence="4 9" id="KW-0479">Metal-binding</keyword>
<dbReference type="PANTHER" id="PTHR23418">
    <property type="entry name" value="ACIREDUCTONE DIOXYGENASE"/>
    <property type="match status" value="1"/>
</dbReference>
<gene>
    <name evidence="9 10" type="primary">mtnD</name>
    <name evidence="10" type="ORF">YM304_28010</name>
</gene>
<keyword evidence="11" id="KW-1185">Reference proteome</keyword>
<dbReference type="InterPro" id="IPR014710">
    <property type="entry name" value="RmlC-like_jellyroll"/>
</dbReference>
<dbReference type="Pfam" id="PF03079">
    <property type="entry name" value="ARD"/>
    <property type="match status" value="1"/>
</dbReference>
<dbReference type="AlphaFoldDB" id="A0A6C7EDB2"/>
<feature type="site" description="May play a role in metal incorporation in vivo" evidence="9">
    <location>
        <position position="101"/>
    </location>
</feature>
<name>A0A6C7EDB2_ILUCY</name>
<comment type="subunit">
    <text evidence="9">Monomer.</text>
</comment>
<keyword evidence="5 9" id="KW-0223">Dioxygenase</keyword>
<dbReference type="UniPathway" id="UPA00904">
    <property type="reaction ID" value="UER00878"/>
</dbReference>
<feature type="site" description="Important to generate the dianion" evidence="9">
    <location>
        <position position="110"/>
    </location>
</feature>
<evidence type="ECO:0000256" key="8">
    <source>
        <dbReference type="ARBA" id="ARBA00023167"/>
    </source>
</evidence>
<dbReference type="CDD" id="cd02232">
    <property type="entry name" value="cupin_ARD"/>
    <property type="match status" value="1"/>
</dbReference>
<comment type="catalytic activity">
    <reaction evidence="1 9">
        <text>1,2-dihydroxy-5-(methylsulfanyl)pent-1-en-3-one + O2 = 4-methylsulfanyl-2-oxobutanoate + formate + 2 H(+)</text>
        <dbReference type="Rhea" id="RHEA:24504"/>
        <dbReference type="ChEBI" id="CHEBI:15378"/>
        <dbReference type="ChEBI" id="CHEBI:15379"/>
        <dbReference type="ChEBI" id="CHEBI:15740"/>
        <dbReference type="ChEBI" id="CHEBI:16723"/>
        <dbReference type="ChEBI" id="CHEBI:49252"/>
        <dbReference type="EC" id="1.13.11.54"/>
    </reaction>
</comment>
<dbReference type="GO" id="GO:0019284">
    <property type="term" value="P:L-methionine salvage from S-adenosylmethionine"/>
    <property type="evidence" value="ECO:0007669"/>
    <property type="project" value="InterPro"/>
</dbReference>
<comment type="cofactor">
    <cofactor evidence="9">
        <name>Ni(2+)</name>
        <dbReference type="ChEBI" id="CHEBI:49786"/>
    </cofactor>
    <text evidence="9">Binds 1 nickel ion per monomer.</text>
</comment>
<evidence type="ECO:0000256" key="2">
    <source>
        <dbReference type="ARBA" id="ARBA00022596"/>
    </source>
</evidence>
<dbReference type="InterPro" id="IPR004313">
    <property type="entry name" value="ARD"/>
</dbReference>
<dbReference type="Proteomes" id="UP000011863">
    <property type="component" value="Chromosome"/>
</dbReference>
<feature type="binding site" evidence="9">
    <location>
        <position position="102"/>
    </location>
    <ligand>
        <name>Ni(2+)</name>
        <dbReference type="ChEBI" id="CHEBI:49786"/>
    </ligand>
</feature>
<dbReference type="GO" id="GO:0016151">
    <property type="term" value="F:nickel cation binding"/>
    <property type="evidence" value="ECO:0007669"/>
    <property type="project" value="UniProtKB-UniRule"/>
</dbReference>